<evidence type="ECO:0000259" key="6">
    <source>
        <dbReference type="PROSITE" id="PS50977"/>
    </source>
</evidence>
<name>A0A5N0UWH6_9PSEU</name>
<keyword evidence="8" id="KW-1185">Reference proteome</keyword>
<dbReference type="OrthoDB" id="7186128at2"/>
<evidence type="ECO:0000256" key="3">
    <source>
        <dbReference type="ARBA" id="ARBA00023163"/>
    </source>
</evidence>
<organism evidence="7 8">
    <name type="scientific">Amycolatopsis acidicola</name>
    <dbReference type="NCBI Taxonomy" id="2596893"/>
    <lineage>
        <taxon>Bacteria</taxon>
        <taxon>Bacillati</taxon>
        <taxon>Actinomycetota</taxon>
        <taxon>Actinomycetes</taxon>
        <taxon>Pseudonocardiales</taxon>
        <taxon>Pseudonocardiaceae</taxon>
        <taxon>Amycolatopsis</taxon>
    </lineage>
</organism>
<dbReference type="Gene3D" id="1.10.10.60">
    <property type="entry name" value="Homeodomain-like"/>
    <property type="match status" value="1"/>
</dbReference>
<comment type="caution">
    <text evidence="7">The sequence shown here is derived from an EMBL/GenBank/DDBJ whole genome shotgun (WGS) entry which is preliminary data.</text>
</comment>
<evidence type="ECO:0000256" key="5">
    <source>
        <dbReference type="SAM" id="MobiDB-lite"/>
    </source>
</evidence>
<reference evidence="7" key="1">
    <citation type="submission" date="2019-09" db="EMBL/GenBank/DDBJ databases">
        <authorList>
            <person name="Teo W.F.A."/>
            <person name="Duangmal K."/>
        </authorList>
    </citation>
    <scope>NUCLEOTIDE SEQUENCE [LARGE SCALE GENOMIC DNA]</scope>
    <source>
        <strain evidence="7">K81G1</strain>
    </source>
</reference>
<feature type="DNA-binding region" description="H-T-H motif" evidence="4">
    <location>
        <begin position="68"/>
        <end position="87"/>
    </location>
</feature>
<dbReference type="PANTHER" id="PTHR30055">
    <property type="entry name" value="HTH-TYPE TRANSCRIPTIONAL REGULATOR RUTR"/>
    <property type="match status" value="1"/>
</dbReference>
<dbReference type="PANTHER" id="PTHR30055:SF234">
    <property type="entry name" value="HTH-TYPE TRANSCRIPTIONAL REGULATOR BETI"/>
    <property type="match status" value="1"/>
</dbReference>
<evidence type="ECO:0000313" key="8">
    <source>
        <dbReference type="Proteomes" id="UP000319769"/>
    </source>
</evidence>
<evidence type="ECO:0000256" key="4">
    <source>
        <dbReference type="PROSITE-ProRule" id="PRU00335"/>
    </source>
</evidence>
<keyword evidence="2 4" id="KW-0238">DNA-binding</keyword>
<protein>
    <submittedName>
        <fullName evidence="7">TetR/AcrR family transcriptional regulator</fullName>
    </submittedName>
</protein>
<feature type="domain" description="HTH tetR-type" evidence="6">
    <location>
        <begin position="45"/>
        <end position="105"/>
    </location>
</feature>
<keyword evidence="3" id="KW-0804">Transcription</keyword>
<dbReference type="PRINTS" id="PR00455">
    <property type="entry name" value="HTHTETR"/>
</dbReference>
<dbReference type="PROSITE" id="PS50977">
    <property type="entry name" value="HTH_TETR_2"/>
    <property type="match status" value="1"/>
</dbReference>
<dbReference type="Gene3D" id="1.10.357.10">
    <property type="entry name" value="Tetracycline Repressor, domain 2"/>
    <property type="match status" value="1"/>
</dbReference>
<gene>
    <name evidence="7" type="ORF">FPZ12_034440</name>
</gene>
<dbReference type="AlphaFoldDB" id="A0A5N0UWH6"/>
<sequence>MPARGPGNGRDGRASAGSGRGGTLVASRSRATGRSGGGSRIEDEALVRQRLVAAATEEFEEHGYAQSSVERIARRAGAGKAEFYTHFAGKDELAEGLWDVARVRLIGLYRELTRTRPRDLAALERWLRKTFLFYRRNRHRLLAVHEAIALEPRLAEVYFEHTREVTGILAPLSRPRPGDTGESPHTRIALLSMQHERFCFLAFLRGMAFDEDEAVRALARTWFEELGEH</sequence>
<feature type="region of interest" description="Disordered" evidence="5">
    <location>
        <begin position="1"/>
        <end position="40"/>
    </location>
</feature>
<dbReference type="InterPro" id="IPR023772">
    <property type="entry name" value="DNA-bd_HTH_TetR-type_CS"/>
</dbReference>
<keyword evidence="1" id="KW-0805">Transcription regulation</keyword>
<dbReference type="SUPFAM" id="SSF46689">
    <property type="entry name" value="Homeodomain-like"/>
    <property type="match status" value="1"/>
</dbReference>
<evidence type="ECO:0000256" key="1">
    <source>
        <dbReference type="ARBA" id="ARBA00023015"/>
    </source>
</evidence>
<dbReference type="InterPro" id="IPR036271">
    <property type="entry name" value="Tet_transcr_reg_TetR-rel_C_sf"/>
</dbReference>
<dbReference type="InterPro" id="IPR050109">
    <property type="entry name" value="HTH-type_TetR-like_transc_reg"/>
</dbReference>
<dbReference type="EMBL" id="VMNW02000076">
    <property type="protein sequence ID" value="KAA9153444.1"/>
    <property type="molecule type" value="Genomic_DNA"/>
</dbReference>
<dbReference type="InterPro" id="IPR009057">
    <property type="entry name" value="Homeodomain-like_sf"/>
</dbReference>
<dbReference type="Pfam" id="PF00440">
    <property type="entry name" value="TetR_N"/>
    <property type="match status" value="1"/>
</dbReference>
<evidence type="ECO:0000313" key="7">
    <source>
        <dbReference type="EMBL" id="KAA9153444.1"/>
    </source>
</evidence>
<dbReference type="InterPro" id="IPR001647">
    <property type="entry name" value="HTH_TetR"/>
</dbReference>
<dbReference type="SUPFAM" id="SSF48498">
    <property type="entry name" value="Tetracyclin repressor-like, C-terminal domain"/>
    <property type="match status" value="1"/>
</dbReference>
<dbReference type="PROSITE" id="PS01081">
    <property type="entry name" value="HTH_TETR_1"/>
    <property type="match status" value="1"/>
</dbReference>
<proteinExistence type="predicted"/>
<dbReference type="Proteomes" id="UP000319769">
    <property type="component" value="Unassembled WGS sequence"/>
</dbReference>
<evidence type="ECO:0000256" key="2">
    <source>
        <dbReference type="ARBA" id="ARBA00023125"/>
    </source>
</evidence>
<accession>A0A5N0UWH6</accession>
<dbReference type="GO" id="GO:0003700">
    <property type="term" value="F:DNA-binding transcription factor activity"/>
    <property type="evidence" value="ECO:0007669"/>
    <property type="project" value="TreeGrafter"/>
</dbReference>
<dbReference type="GO" id="GO:0000976">
    <property type="term" value="F:transcription cis-regulatory region binding"/>
    <property type="evidence" value="ECO:0007669"/>
    <property type="project" value="TreeGrafter"/>
</dbReference>